<evidence type="ECO:0000313" key="1">
    <source>
        <dbReference type="EMBL" id="MCK8482293.1"/>
    </source>
</evidence>
<organism evidence="1 2">
    <name type="scientific">Psychroserpens algicola</name>
    <dbReference type="NCBI Taxonomy" id="1719034"/>
    <lineage>
        <taxon>Bacteria</taxon>
        <taxon>Pseudomonadati</taxon>
        <taxon>Bacteroidota</taxon>
        <taxon>Flavobacteriia</taxon>
        <taxon>Flavobacteriales</taxon>
        <taxon>Flavobacteriaceae</taxon>
        <taxon>Psychroserpens</taxon>
    </lineage>
</organism>
<keyword evidence="2" id="KW-1185">Reference proteome</keyword>
<reference evidence="1" key="1">
    <citation type="submission" date="2022-04" db="EMBL/GenBank/DDBJ databases">
        <authorList>
            <person name="Ren T."/>
        </authorList>
    </citation>
    <scope>NUCLEOTIDE SEQUENCE</scope>
    <source>
        <strain evidence="1">F63249</strain>
    </source>
</reference>
<evidence type="ECO:0000313" key="2">
    <source>
        <dbReference type="Proteomes" id="UP001203687"/>
    </source>
</evidence>
<comment type="caution">
    <text evidence="1">The sequence shown here is derived from an EMBL/GenBank/DDBJ whole genome shotgun (WGS) entry which is preliminary data.</text>
</comment>
<accession>A0ABT0HD64</accession>
<protein>
    <submittedName>
        <fullName evidence="1">Uncharacterized protein</fullName>
    </submittedName>
</protein>
<dbReference type="Proteomes" id="UP001203687">
    <property type="component" value="Unassembled WGS sequence"/>
</dbReference>
<gene>
    <name evidence="1" type="ORF">MUY34_16835</name>
</gene>
<proteinExistence type="predicted"/>
<name>A0ABT0HD64_9FLAO</name>
<sequence length="191" mass="21934">MSWKEAAEMSKQFVQKELYNENDQPFDSCSDCKNKLEGDYKIFKSYSRLTKNEKHKLIFGVALCSQCLETYTSEISKSTTSKLESLGETYPDFGVTSIDISFLRGMDDNQVHRCAISNKTINELNEYQMSAICYNDKQITPISILGDEGLKEYQDCISDETQGYIDDFVNRIIDLPPEIEVLLKDDHFVLI</sequence>
<dbReference type="RefSeq" id="WP_248414012.1">
    <property type="nucleotide sequence ID" value="NZ_JALPQF010000034.1"/>
</dbReference>
<dbReference type="EMBL" id="JALPQF010000034">
    <property type="protein sequence ID" value="MCK8482293.1"/>
    <property type="molecule type" value="Genomic_DNA"/>
</dbReference>